<evidence type="ECO:0000256" key="1">
    <source>
        <dbReference type="SAM" id="MobiDB-lite"/>
    </source>
</evidence>
<feature type="region of interest" description="Disordered" evidence="1">
    <location>
        <begin position="1"/>
        <end position="52"/>
    </location>
</feature>
<keyword evidence="3" id="KW-1185">Reference proteome</keyword>
<evidence type="ECO:0000313" key="3">
    <source>
        <dbReference type="Proteomes" id="UP000290289"/>
    </source>
</evidence>
<feature type="compositionally biased region" description="Basic residues" evidence="1">
    <location>
        <begin position="40"/>
        <end position="52"/>
    </location>
</feature>
<feature type="region of interest" description="Disordered" evidence="1">
    <location>
        <begin position="83"/>
        <end position="109"/>
    </location>
</feature>
<evidence type="ECO:0000313" key="2">
    <source>
        <dbReference type="EMBL" id="RXH97544.1"/>
    </source>
</evidence>
<dbReference type="EMBL" id="RDQH01000331">
    <property type="protein sequence ID" value="RXH97544.1"/>
    <property type="molecule type" value="Genomic_DNA"/>
</dbReference>
<feature type="compositionally biased region" description="Basic residues" evidence="1">
    <location>
        <begin position="1"/>
        <end position="12"/>
    </location>
</feature>
<gene>
    <name evidence="2" type="ORF">DVH24_007890</name>
</gene>
<protein>
    <submittedName>
        <fullName evidence="2">Uncharacterized protein</fullName>
    </submittedName>
</protein>
<feature type="compositionally biased region" description="Basic residues" evidence="1">
    <location>
        <begin position="19"/>
        <end position="33"/>
    </location>
</feature>
<dbReference type="AlphaFoldDB" id="A0A498JUR7"/>
<reference evidence="2 3" key="1">
    <citation type="submission" date="2018-10" db="EMBL/GenBank/DDBJ databases">
        <title>A high-quality apple genome assembly.</title>
        <authorList>
            <person name="Hu J."/>
        </authorList>
    </citation>
    <scope>NUCLEOTIDE SEQUENCE [LARGE SCALE GENOMIC DNA]</scope>
    <source>
        <strain evidence="3">cv. HFTH1</strain>
        <tissue evidence="2">Young leaf</tissue>
    </source>
</reference>
<comment type="caution">
    <text evidence="2">The sequence shown here is derived from an EMBL/GenBank/DDBJ whole genome shotgun (WGS) entry which is preliminary data.</text>
</comment>
<organism evidence="2 3">
    <name type="scientific">Malus domestica</name>
    <name type="common">Apple</name>
    <name type="synonym">Pyrus malus</name>
    <dbReference type="NCBI Taxonomy" id="3750"/>
    <lineage>
        <taxon>Eukaryota</taxon>
        <taxon>Viridiplantae</taxon>
        <taxon>Streptophyta</taxon>
        <taxon>Embryophyta</taxon>
        <taxon>Tracheophyta</taxon>
        <taxon>Spermatophyta</taxon>
        <taxon>Magnoliopsida</taxon>
        <taxon>eudicotyledons</taxon>
        <taxon>Gunneridae</taxon>
        <taxon>Pentapetalae</taxon>
        <taxon>rosids</taxon>
        <taxon>fabids</taxon>
        <taxon>Rosales</taxon>
        <taxon>Rosaceae</taxon>
        <taxon>Amygdaloideae</taxon>
        <taxon>Maleae</taxon>
        <taxon>Malus</taxon>
    </lineage>
</organism>
<feature type="compositionally biased region" description="Basic and acidic residues" evidence="1">
    <location>
        <begin position="95"/>
        <end position="106"/>
    </location>
</feature>
<proteinExistence type="predicted"/>
<dbReference type="Proteomes" id="UP000290289">
    <property type="component" value="Chromosome 5"/>
</dbReference>
<accession>A0A498JUR7</accession>
<name>A0A498JUR7_MALDO</name>
<sequence>MWRRISRKKKEKKMLENKLKRKEKMKKREKKKMNREMIKRQKKRNKIKRRKKKKMRVVKFVVMYKLLWKKKNIKMKKMEEKLVGEEGNQEDELRDEGKRRNGKVMDQEGTSSLNVCAKMEYNDVKSLGDDNEVVIDTLEGQHVGTKRKVLCTRATSKSMDAKCVVEVMQYFHHLNKLKEKDKNYDERNVELKTIGWKGVASKQFEPVSYRIVIGKGVAIELNLKDGSIYVYDLMKTTTHTRQTTTKLAPITHVLLDVLLSLSREVKKEPWLINLLSASLPLDAITSSKIFAFRLRIAIDMLHGVHNLSLRLMRK</sequence>